<accession>C9KQQ9</accession>
<keyword evidence="3" id="KW-0132">Cell division</keyword>
<dbReference type="EMBL" id="ABWK02000025">
    <property type="protein sequence ID" value="EEX67835.1"/>
    <property type="molecule type" value="Genomic_DNA"/>
</dbReference>
<dbReference type="Proteomes" id="UP000003671">
    <property type="component" value="Unassembled WGS sequence"/>
</dbReference>
<dbReference type="GO" id="GO:0051301">
    <property type="term" value="P:cell division"/>
    <property type="evidence" value="ECO:0007669"/>
    <property type="project" value="UniProtKB-KW"/>
</dbReference>
<dbReference type="Pfam" id="PF08478">
    <property type="entry name" value="POTRA_1"/>
    <property type="match status" value="1"/>
</dbReference>
<dbReference type="PANTHER" id="PTHR37820:SF1">
    <property type="entry name" value="CELL DIVISION PROTEIN FTSQ"/>
    <property type="match status" value="1"/>
</dbReference>
<dbReference type="HOGENOM" id="CLU_047677_4_0_9"/>
<dbReference type="RefSeq" id="WP_005842955.1">
    <property type="nucleotide sequence ID" value="NZ_GG697143.2"/>
</dbReference>
<dbReference type="AlphaFoldDB" id="C9KQQ9"/>
<dbReference type="GO" id="GO:0005886">
    <property type="term" value="C:plasma membrane"/>
    <property type="evidence" value="ECO:0007669"/>
    <property type="project" value="TreeGrafter"/>
</dbReference>
<evidence type="ECO:0000256" key="8">
    <source>
        <dbReference type="SAM" id="Phobius"/>
    </source>
</evidence>
<dbReference type="PATRIC" id="fig|500635.8.peg.2170"/>
<evidence type="ECO:0000313" key="10">
    <source>
        <dbReference type="EMBL" id="EEX67835.1"/>
    </source>
</evidence>
<dbReference type="Pfam" id="PF03799">
    <property type="entry name" value="FtsQ_DivIB_C"/>
    <property type="match status" value="1"/>
</dbReference>
<protein>
    <submittedName>
        <fullName evidence="10">POTRA domain protein, FtsQ-type</fullName>
    </submittedName>
</protein>
<dbReference type="eggNOG" id="COG1589">
    <property type="taxonomic scope" value="Bacteria"/>
</dbReference>
<keyword evidence="7" id="KW-0131">Cell cycle</keyword>
<evidence type="ECO:0000313" key="11">
    <source>
        <dbReference type="Proteomes" id="UP000003671"/>
    </source>
</evidence>
<dbReference type="Gene3D" id="3.10.20.310">
    <property type="entry name" value="membrane protein fhac"/>
    <property type="match status" value="1"/>
</dbReference>
<dbReference type="InterPro" id="IPR034746">
    <property type="entry name" value="POTRA"/>
</dbReference>
<dbReference type="PROSITE" id="PS51779">
    <property type="entry name" value="POTRA"/>
    <property type="match status" value="1"/>
</dbReference>
<keyword evidence="6 8" id="KW-0472">Membrane</keyword>
<evidence type="ECO:0000256" key="6">
    <source>
        <dbReference type="ARBA" id="ARBA00023136"/>
    </source>
</evidence>
<evidence type="ECO:0000256" key="4">
    <source>
        <dbReference type="ARBA" id="ARBA00022692"/>
    </source>
</evidence>
<organism evidence="10 11">
    <name type="scientific">Mitsuokella multacida DSM 20544</name>
    <dbReference type="NCBI Taxonomy" id="500635"/>
    <lineage>
        <taxon>Bacteria</taxon>
        <taxon>Bacillati</taxon>
        <taxon>Bacillota</taxon>
        <taxon>Negativicutes</taxon>
        <taxon>Selenomonadales</taxon>
        <taxon>Selenomonadaceae</taxon>
        <taxon>Mitsuokella</taxon>
    </lineage>
</organism>
<comment type="subcellular location">
    <subcellularLocation>
        <location evidence="1">Membrane</location>
    </subcellularLocation>
</comment>
<dbReference type="PANTHER" id="PTHR37820">
    <property type="entry name" value="CELL DIVISION PROTEIN DIVIB"/>
    <property type="match status" value="1"/>
</dbReference>
<comment type="caution">
    <text evidence="10">The sequence shown here is derived from an EMBL/GenBank/DDBJ whole genome shotgun (WGS) entry which is preliminary data.</text>
</comment>
<sequence length="257" mass="28891">MKEQEQKKHRSGRRLFKGLLFLAACGLVMAIVVYTPIFTLQRVEVSGASYLTKEQICEIGRIHTGEPLFQLQTDAVAQNLMHDLRIESAVVRRRLPDRLEIEVTERKPVATVACDYGYLDLDRSGTIIAAYRALHSVPIPLITGMEVKGLYLGDEVTDENVKKVLYFLDQIDAEALNQISEVNIANQDAVVAYANSSVQIRLGKLDRLDEKAVLTADFVKSLKTSRHTIDYVDFSYEAPFIKLKDFNPDLDKADGKS</sequence>
<dbReference type="InterPro" id="IPR050487">
    <property type="entry name" value="FtsQ_DivIB"/>
</dbReference>
<evidence type="ECO:0000256" key="5">
    <source>
        <dbReference type="ARBA" id="ARBA00022989"/>
    </source>
</evidence>
<evidence type="ECO:0000259" key="9">
    <source>
        <dbReference type="PROSITE" id="PS51779"/>
    </source>
</evidence>
<name>C9KQQ9_9FIRM</name>
<keyword evidence="5 8" id="KW-1133">Transmembrane helix</keyword>
<evidence type="ECO:0000256" key="1">
    <source>
        <dbReference type="ARBA" id="ARBA00004370"/>
    </source>
</evidence>
<dbReference type="InterPro" id="IPR013685">
    <property type="entry name" value="POTRA_FtsQ_type"/>
</dbReference>
<evidence type="ECO:0000256" key="2">
    <source>
        <dbReference type="ARBA" id="ARBA00022475"/>
    </source>
</evidence>
<keyword evidence="11" id="KW-1185">Reference proteome</keyword>
<feature type="domain" description="POTRA" evidence="9">
    <location>
        <begin position="38"/>
        <end position="106"/>
    </location>
</feature>
<keyword evidence="4 8" id="KW-0812">Transmembrane</keyword>
<evidence type="ECO:0000256" key="3">
    <source>
        <dbReference type="ARBA" id="ARBA00022618"/>
    </source>
</evidence>
<proteinExistence type="predicted"/>
<dbReference type="GeneID" id="93482449"/>
<evidence type="ECO:0000256" key="7">
    <source>
        <dbReference type="ARBA" id="ARBA00023306"/>
    </source>
</evidence>
<keyword evidence="2" id="KW-1003">Cell membrane</keyword>
<reference evidence="10" key="1">
    <citation type="submission" date="2009-09" db="EMBL/GenBank/DDBJ databases">
        <authorList>
            <person name="Weinstock G."/>
            <person name="Sodergren E."/>
            <person name="Clifton S."/>
            <person name="Fulton L."/>
            <person name="Fulton B."/>
            <person name="Courtney L."/>
            <person name="Fronick C."/>
            <person name="Harrison M."/>
            <person name="Strong C."/>
            <person name="Farmer C."/>
            <person name="Delahaunty K."/>
            <person name="Markovic C."/>
            <person name="Hall O."/>
            <person name="Minx P."/>
            <person name="Tomlinson C."/>
            <person name="Mitreva M."/>
            <person name="Nelson J."/>
            <person name="Hou S."/>
            <person name="Wollam A."/>
            <person name="Pepin K.H."/>
            <person name="Johnson M."/>
            <person name="Bhonagiri V."/>
            <person name="Nash W.E."/>
            <person name="Warren W."/>
            <person name="Chinwalla A."/>
            <person name="Mardis E.R."/>
            <person name="Wilson R.K."/>
        </authorList>
    </citation>
    <scope>NUCLEOTIDE SEQUENCE [LARGE SCALE GENOMIC DNA]</scope>
    <source>
        <strain evidence="10">DSM 20544</strain>
    </source>
</reference>
<dbReference type="STRING" id="500635.MITSMUL_05578"/>
<dbReference type="InterPro" id="IPR005548">
    <property type="entry name" value="Cell_div_FtsQ/DivIB_C"/>
</dbReference>
<feature type="transmembrane region" description="Helical" evidence="8">
    <location>
        <begin position="20"/>
        <end position="40"/>
    </location>
</feature>
<gene>
    <name evidence="10" type="ORF">MITSMUL_05578</name>
</gene>